<dbReference type="InterPro" id="IPR019207">
    <property type="entry name" value="DUF2092"/>
</dbReference>
<gene>
    <name evidence="3" type="ORF">SAMN02982931_01628</name>
</gene>
<accession>A0A1G6BMF5</accession>
<protein>
    <recommendedName>
        <fullName evidence="5">DUF2092 domain-containing protein</fullName>
    </recommendedName>
</protein>
<evidence type="ECO:0000313" key="3">
    <source>
        <dbReference type="EMBL" id="SDB21798.1"/>
    </source>
</evidence>
<dbReference type="AlphaFoldDB" id="A0A1G6BMF5"/>
<evidence type="ECO:0008006" key="5">
    <source>
        <dbReference type="Google" id="ProtNLM"/>
    </source>
</evidence>
<dbReference type="InterPro" id="IPR029046">
    <property type="entry name" value="LolA/LolB/LppX"/>
</dbReference>
<dbReference type="Pfam" id="PF09865">
    <property type="entry name" value="DUF2092"/>
    <property type="match status" value="1"/>
</dbReference>
<proteinExistence type="predicted"/>
<dbReference type="SUPFAM" id="SSF89392">
    <property type="entry name" value="Prokaryotic lipoproteins and lipoprotein localization factors"/>
    <property type="match status" value="1"/>
</dbReference>
<dbReference type="OrthoDB" id="116979at2"/>
<dbReference type="Proteomes" id="UP000199071">
    <property type="component" value="Unassembled WGS sequence"/>
</dbReference>
<name>A0A1G6BMF5_9HYPH</name>
<dbReference type="PIRSF" id="PIRSF012443">
    <property type="entry name" value="UCP012443"/>
    <property type="match status" value="1"/>
</dbReference>
<dbReference type="STRING" id="665467.SAMN02982931_01628"/>
<dbReference type="EMBL" id="FMXQ01000003">
    <property type="protein sequence ID" value="SDB21798.1"/>
    <property type="molecule type" value="Genomic_DNA"/>
</dbReference>
<feature type="signal peptide" evidence="2">
    <location>
        <begin position="1"/>
        <end position="22"/>
    </location>
</feature>
<dbReference type="RefSeq" id="WP_090875915.1">
    <property type="nucleotide sequence ID" value="NZ_FMXQ01000003.1"/>
</dbReference>
<reference evidence="3 4" key="1">
    <citation type="submission" date="2016-10" db="EMBL/GenBank/DDBJ databases">
        <authorList>
            <person name="de Groot N.N."/>
        </authorList>
    </citation>
    <scope>NUCLEOTIDE SEQUENCE [LARGE SCALE GENOMIC DNA]</scope>
    <source>
        <strain evidence="3 4">ATCC 35022</strain>
    </source>
</reference>
<evidence type="ECO:0000256" key="1">
    <source>
        <dbReference type="ARBA" id="ARBA00022729"/>
    </source>
</evidence>
<sequence>MRFSTRKLLPGLTVALMASAIAVSTTVGARADADDAKRIFKEMSDYLALQDHLAFDFDTVLEVVSSEGQKLAFASSGAMEISRPDKIRATRTGGFSDVELLFDGTTLTLFGKSVNVYGQIEIPGSIDHLIDELRDTYQRPIPGADLLLSNVYDELMPSVTDVKDLGSGVIGGVECNHFAFRTEDVDWQIWIAVGDAPYPCRYVITSKQIDTAPQYTVQVSDWKTGGAAADFVFKNDTDAEKLALDKLPDLGELPAQYSPEGAK</sequence>
<keyword evidence="1 2" id="KW-0732">Signal</keyword>
<evidence type="ECO:0000256" key="2">
    <source>
        <dbReference type="SAM" id="SignalP"/>
    </source>
</evidence>
<organism evidence="3 4">
    <name type="scientific">Bauldia litoralis</name>
    <dbReference type="NCBI Taxonomy" id="665467"/>
    <lineage>
        <taxon>Bacteria</taxon>
        <taxon>Pseudomonadati</taxon>
        <taxon>Pseudomonadota</taxon>
        <taxon>Alphaproteobacteria</taxon>
        <taxon>Hyphomicrobiales</taxon>
        <taxon>Kaistiaceae</taxon>
        <taxon>Bauldia</taxon>
    </lineage>
</organism>
<evidence type="ECO:0000313" key="4">
    <source>
        <dbReference type="Proteomes" id="UP000199071"/>
    </source>
</evidence>
<feature type="chain" id="PRO_5011528623" description="DUF2092 domain-containing protein" evidence="2">
    <location>
        <begin position="23"/>
        <end position="263"/>
    </location>
</feature>
<keyword evidence="4" id="KW-1185">Reference proteome</keyword>